<evidence type="ECO:0000259" key="9">
    <source>
        <dbReference type="PROSITE" id="PS51096"/>
    </source>
</evidence>
<keyword evidence="8" id="KW-0418">Kinase</keyword>
<dbReference type="PROSITE" id="PS51096">
    <property type="entry name" value="PTS_EIIA_TYPE_4"/>
    <property type="match status" value="1"/>
</dbReference>
<accession>A0ABM7TNA1</accession>
<dbReference type="InterPro" id="IPR033887">
    <property type="entry name" value="PTS_IIA_man"/>
</dbReference>
<dbReference type="InterPro" id="IPR051471">
    <property type="entry name" value="Bacterial_PTS_sugar_comp"/>
</dbReference>
<evidence type="ECO:0000313" key="10">
    <source>
        <dbReference type="EMBL" id="BCZ49331.1"/>
    </source>
</evidence>
<dbReference type="Pfam" id="PF03610">
    <property type="entry name" value="EIIA-man"/>
    <property type="match status" value="1"/>
</dbReference>
<keyword evidence="2" id="KW-0813">Transport</keyword>
<organism evidence="10 11">
    <name type="scientific">Clostridium gelidum</name>
    <dbReference type="NCBI Taxonomy" id="704125"/>
    <lineage>
        <taxon>Bacteria</taxon>
        <taxon>Bacillati</taxon>
        <taxon>Bacillota</taxon>
        <taxon>Clostridia</taxon>
        <taxon>Eubacteriales</taxon>
        <taxon>Clostridiaceae</taxon>
        <taxon>Clostridium</taxon>
    </lineage>
</organism>
<sequence>MIALIISTHGSFSEELVKSSEMIFGSQTNVGVVTFKLGEGTENLVDKYNTLINELDCTDGILFMVDLFGGSPFNAASILALKNDSMEIVTGVNLPMLLEVFGSRDFSSLSELLAIAQSAGKESIKQFVKEINTNIEEDEL</sequence>
<feature type="domain" description="PTS EIIA type-4" evidence="9">
    <location>
        <begin position="1"/>
        <end position="124"/>
    </location>
</feature>
<gene>
    <name evidence="10" type="ORF">psyc5s11_53980</name>
</gene>
<evidence type="ECO:0000256" key="5">
    <source>
        <dbReference type="ARBA" id="ARBA00022597"/>
    </source>
</evidence>
<dbReference type="InterPro" id="IPR013789">
    <property type="entry name" value="PTS_EIIA_man"/>
</dbReference>
<evidence type="ECO:0000256" key="2">
    <source>
        <dbReference type="ARBA" id="ARBA00022448"/>
    </source>
</evidence>
<dbReference type="CDD" id="cd00006">
    <property type="entry name" value="PTS_IIA_man"/>
    <property type="match status" value="1"/>
</dbReference>
<dbReference type="NCBIfam" id="TIGR00824">
    <property type="entry name" value="EIIA-man"/>
    <property type="match status" value="1"/>
</dbReference>
<dbReference type="Gene3D" id="3.40.50.510">
    <property type="entry name" value="Phosphotransferase system, mannose-type IIA component"/>
    <property type="match status" value="1"/>
</dbReference>
<protein>
    <submittedName>
        <fullName evidence="10">PTS mannose transporter subunit IID</fullName>
    </submittedName>
</protein>
<keyword evidence="7" id="KW-0598">Phosphotransferase system</keyword>
<evidence type="ECO:0000256" key="6">
    <source>
        <dbReference type="ARBA" id="ARBA00022679"/>
    </source>
</evidence>
<keyword evidence="4" id="KW-0597">Phosphoprotein</keyword>
<keyword evidence="6" id="KW-0808">Transferase</keyword>
<reference evidence="11" key="1">
    <citation type="submission" date="2021-07" db="EMBL/GenBank/DDBJ databases">
        <title>Complete genome sequencing of a Clostridium isolate.</title>
        <authorList>
            <person name="Ueki A."/>
            <person name="Tonouchi A."/>
        </authorList>
    </citation>
    <scope>NUCLEOTIDE SEQUENCE [LARGE SCALE GENOMIC DNA]</scope>
    <source>
        <strain evidence="11">C5S11</strain>
    </source>
</reference>
<evidence type="ECO:0000256" key="4">
    <source>
        <dbReference type="ARBA" id="ARBA00022553"/>
    </source>
</evidence>
<keyword evidence="11" id="KW-1185">Reference proteome</keyword>
<evidence type="ECO:0000256" key="7">
    <source>
        <dbReference type="ARBA" id="ARBA00022683"/>
    </source>
</evidence>
<evidence type="ECO:0000256" key="3">
    <source>
        <dbReference type="ARBA" id="ARBA00022490"/>
    </source>
</evidence>
<evidence type="ECO:0000313" key="11">
    <source>
        <dbReference type="Proteomes" id="UP000824633"/>
    </source>
</evidence>
<name>A0ABM7TNA1_9CLOT</name>
<keyword evidence="5" id="KW-0762">Sugar transport</keyword>
<keyword evidence="3" id="KW-0963">Cytoplasm</keyword>
<dbReference type="SUPFAM" id="SSF53062">
    <property type="entry name" value="PTS system fructose IIA component-like"/>
    <property type="match status" value="1"/>
</dbReference>
<dbReference type="PANTHER" id="PTHR33799:SF1">
    <property type="entry name" value="PTS SYSTEM MANNOSE-SPECIFIC EIIAB COMPONENT-RELATED"/>
    <property type="match status" value="1"/>
</dbReference>
<proteinExistence type="predicted"/>
<dbReference type="Proteomes" id="UP000824633">
    <property type="component" value="Chromosome"/>
</dbReference>
<evidence type="ECO:0000256" key="8">
    <source>
        <dbReference type="ARBA" id="ARBA00022777"/>
    </source>
</evidence>
<comment type="subcellular location">
    <subcellularLocation>
        <location evidence="1">Cytoplasm</location>
    </subcellularLocation>
</comment>
<dbReference type="EMBL" id="AP024849">
    <property type="protein sequence ID" value="BCZ49331.1"/>
    <property type="molecule type" value="Genomic_DNA"/>
</dbReference>
<dbReference type="PANTHER" id="PTHR33799">
    <property type="entry name" value="PTS PERMEASE-RELATED-RELATED"/>
    <property type="match status" value="1"/>
</dbReference>
<dbReference type="RefSeq" id="WP_224035518.1">
    <property type="nucleotide sequence ID" value="NZ_AP024849.1"/>
</dbReference>
<dbReference type="InterPro" id="IPR004701">
    <property type="entry name" value="PTS_EIIA_man-typ"/>
</dbReference>
<evidence type="ECO:0000256" key="1">
    <source>
        <dbReference type="ARBA" id="ARBA00004496"/>
    </source>
</evidence>
<dbReference type="InterPro" id="IPR036662">
    <property type="entry name" value="PTS_EIIA_man-typ_sf"/>
</dbReference>